<dbReference type="RefSeq" id="WP_203780902.1">
    <property type="nucleotide sequence ID" value="NZ_BOMV01000014.1"/>
</dbReference>
<evidence type="ECO:0000313" key="2">
    <source>
        <dbReference type="Proteomes" id="UP000636960"/>
    </source>
</evidence>
<comment type="caution">
    <text evidence="1">The sequence shown here is derived from an EMBL/GenBank/DDBJ whole genome shotgun (WGS) entry which is preliminary data.</text>
</comment>
<reference evidence="1" key="1">
    <citation type="submission" date="2021-01" db="EMBL/GenBank/DDBJ databases">
        <title>Whole genome shotgun sequence of Actinoplanes rishiriensis NBRC 108556.</title>
        <authorList>
            <person name="Komaki H."/>
            <person name="Tamura T."/>
        </authorList>
    </citation>
    <scope>NUCLEOTIDE SEQUENCE</scope>
    <source>
        <strain evidence="1">NBRC 108556</strain>
    </source>
</reference>
<dbReference type="AlphaFoldDB" id="A0A919JWJ1"/>
<protein>
    <submittedName>
        <fullName evidence="1">Uncharacterized protein</fullName>
    </submittedName>
</protein>
<accession>A0A919JWJ1</accession>
<dbReference type="Proteomes" id="UP000636960">
    <property type="component" value="Unassembled WGS sequence"/>
</dbReference>
<gene>
    <name evidence="1" type="ORF">Ari01nite_20440</name>
</gene>
<sequence length="145" mass="15639">MTVQADPARDLVTAAARRAVAVLAPEELPYYEQVAAEWRTRTGPFTPSVSFGIDTAMFSDAILQAVSSAFGELMVIGGTAAGTGFLRWRRKRKPGAEPPAELTEDRITELRDACVRHALDLDLTPDQAEQLADAVVAALRDPDAD</sequence>
<dbReference type="EMBL" id="BOMV01000014">
    <property type="protein sequence ID" value="GIE94579.1"/>
    <property type="molecule type" value="Genomic_DNA"/>
</dbReference>
<keyword evidence="2" id="KW-1185">Reference proteome</keyword>
<name>A0A919JWJ1_9ACTN</name>
<organism evidence="1 2">
    <name type="scientific">Paractinoplanes rishiriensis</name>
    <dbReference type="NCBI Taxonomy" id="1050105"/>
    <lineage>
        <taxon>Bacteria</taxon>
        <taxon>Bacillati</taxon>
        <taxon>Actinomycetota</taxon>
        <taxon>Actinomycetes</taxon>
        <taxon>Micromonosporales</taxon>
        <taxon>Micromonosporaceae</taxon>
        <taxon>Paractinoplanes</taxon>
    </lineage>
</organism>
<proteinExistence type="predicted"/>
<evidence type="ECO:0000313" key="1">
    <source>
        <dbReference type="EMBL" id="GIE94579.1"/>
    </source>
</evidence>